<gene>
    <name evidence="2" type="ORF">HELGO_WM13677</name>
</gene>
<protein>
    <submittedName>
        <fullName evidence="2">Uncharacterized protein</fullName>
    </submittedName>
</protein>
<dbReference type="SUPFAM" id="SSF48452">
    <property type="entry name" value="TPR-like"/>
    <property type="match status" value="1"/>
</dbReference>
<dbReference type="AlphaFoldDB" id="A0A6S6S491"/>
<organism evidence="2">
    <name type="scientific">uncultured Sulfurovum sp</name>
    <dbReference type="NCBI Taxonomy" id="269237"/>
    <lineage>
        <taxon>Bacteria</taxon>
        <taxon>Pseudomonadati</taxon>
        <taxon>Campylobacterota</taxon>
        <taxon>Epsilonproteobacteria</taxon>
        <taxon>Campylobacterales</taxon>
        <taxon>Sulfurovaceae</taxon>
        <taxon>Sulfurovum</taxon>
        <taxon>environmental samples</taxon>
    </lineage>
</organism>
<feature type="transmembrane region" description="Helical" evidence="1">
    <location>
        <begin position="12"/>
        <end position="35"/>
    </location>
</feature>
<sequence>MDNILPAYDDPLFSILIIIILIIIVSLSSLIVGNYKEKKKKSSLKKFLGGFKKNNAVLNIEEIPFEKALIKPLTLLAQAFKTQGEYQKSINLNLYLIDNISNFYEKEKILEELGETYLKAGFLKRSKLIYLEILNKHPRNKQALYYLGIVYELMHEFDKALEIITPLEILGEKTEKLKAHIELSKLLEEKSFSKSKKVDELTKLLQEKNHPYRRIMKALFALDLNVAWQHIDYEKIDSILDILWFLPSLNLNFDIISNNETLSAIYLAKGELETKELNKKSNIFSIDTIISAKIGGKDNIDLLFNYGCGKCKHHFPIGFTRCPKCYTIDAIQIKETLVQKKSQTSYSLL</sequence>
<dbReference type="InterPro" id="IPR011990">
    <property type="entry name" value="TPR-like_helical_dom_sf"/>
</dbReference>
<name>A0A6S6S491_9BACT</name>
<keyword evidence="1" id="KW-0812">Transmembrane</keyword>
<keyword evidence="1" id="KW-1133">Transmembrane helix</keyword>
<dbReference type="Gene3D" id="1.25.40.10">
    <property type="entry name" value="Tetratricopeptide repeat domain"/>
    <property type="match status" value="1"/>
</dbReference>
<reference evidence="2" key="1">
    <citation type="submission" date="2020-01" db="EMBL/GenBank/DDBJ databases">
        <authorList>
            <person name="Meier V. D."/>
            <person name="Meier V D."/>
        </authorList>
    </citation>
    <scope>NUCLEOTIDE SEQUENCE</scope>
    <source>
        <strain evidence="2">HLG_WM_MAG_03</strain>
    </source>
</reference>
<evidence type="ECO:0000256" key="1">
    <source>
        <dbReference type="SAM" id="Phobius"/>
    </source>
</evidence>
<proteinExistence type="predicted"/>
<keyword evidence="1" id="KW-0472">Membrane</keyword>
<evidence type="ECO:0000313" key="2">
    <source>
        <dbReference type="EMBL" id="CAA6804440.1"/>
    </source>
</evidence>
<accession>A0A6S6S491</accession>
<dbReference type="EMBL" id="CACVAR010000125">
    <property type="protein sequence ID" value="CAA6804440.1"/>
    <property type="molecule type" value="Genomic_DNA"/>
</dbReference>